<proteinExistence type="predicted"/>
<evidence type="ECO:0000313" key="1">
    <source>
        <dbReference type="EMBL" id="GAJ17956.1"/>
    </source>
</evidence>
<dbReference type="AlphaFoldDB" id="X1VNQ1"/>
<comment type="caution">
    <text evidence="1">The sequence shown here is derived from an EMBL/GenBank/DDBJ whole genome shotgun (WGS) entry which is preliminary data.</text>
</comment>
<feature type="non-terminal residue" evidence="1">
    <location>
        <position position="1"/>
    </location>
</feature>
<accession>X1VNQ1</accession>
<protein>
    <submittedName>
        <fullName evidence="1">Uncharacterized protein</fullName>
    </submittedName>
</protein>
<sequence length="157" mass="18853">PGKNPRPATQGQNIYRNRVAEQKYFWKNLFLKYDIDSWTDFGIHIYKYRHSWTSFIRAPYYATQKFETWHYFWTIAFDLTPPDPSLTLETTYTGDSIDVLLLDPDFTVFHYAKLDIVDFQLTIPLLFNSHKYIYAIIIKWDAAFQYFSGFYRIDKPS</sequence>
<organism evidence="1">
    <name type="scientific">marine sediment metagenome</name>
    <dbReference type="NCBI Taxonomy" id="412755"/>
    <lineage>
        <taxon>unclassified sequences</taxon>
        <taxon>metagenomes</taxon>
        <taxon>ecological metagenomes</taxon>
    </lineage>
</organism>
<reference evidence="1" key="1">
    <citation type="journal article" date="2014" name="Front. Microbiol.">
        <title>High frequency of phylogenetically diverse reductive dehalogenase-homologous genes in deep subseafloor sedimentary metagenomes.</title>
        <authorList>
            <person name="Kawai M."/>
            <person name="Futagami T."/>
            <person name="Toyoda A."/>
            <person name="Takaki Y."/>
            <person name="Nishi S."/>
            <person name="Hori S."/>
            <person name="Arai W."/>
            <person name="Tsubouchi T."/>
            <person name="Morono Y."/>
            <person name="Uchiyama I."/>
            <person name="Ito T."/>
            <person name="Fujiyama A."/>
            <person name="Inagaki F."/>
            <person name="Takami H."/>
        </authorList>
    </citation>
    <scope>NUCLEOTIDE SEQUENCE</scope>
    <source>
        <strain evidence="1">Expedition CK06-06</strain>
    </source>
</reference>
<dbReference type="EMBL" id="BARW01036447">
    <property type="protein sequence ID" value="GAJ17956.1"/>
    <property type="molecule type" value="Genomic_DNA"/>
</dbReference>
<gene>
    <name evidence="1" type="ORF">S12H4_56568</name>
</gene>
<name>X1VNQ1_9ZZZZ</name>